<evidence type="ECO:0000313" key="2">
    <source>
        <dbReference type="Proteomes" id="UP001241747"/>
    </source>
</evidence>
<dbReference type="InterPro" id="IPR044855">
    <property type="entry name" value="CoA-Trfase_III_dom3_sf"/>
</dbReference>
<dbReference type="PANTHER" id="PTHR48228">
    <property type="entry name" value="SUCCINYL-COA--D-CITRAMALATE COA-TRANSFERASE"/>
    <property type="match status" value="1"/>
</dbReference>
<comment type="caution">
    <text evidence="1">The sequence shown here is derived from an EMBL/GenBank/DDBJ whole genome shotgun (WGS) entry which is preliminary data.</text>
</comment>
<gene>
    <name evidence="1" type="ORF">QOZ94_000390</name>
</gene>
<dbReference type="PANTHER" id="PTHR48228:SF5">
    <property type="entry name" value="ALPHA-METHYLACYL-COA RACEMASE"/>
    <property type="match status" value="1"/>
</dbReference>
<dbReference type="GO" id="GO:0008111">
    <property type="term" value="F:alpha-methylacyl-CoA racemase activity"/>
    <property type="evidence" value="ECO:0007669"/>
    <property type="project" value="UniProtKB-EC"/>
</dbReference>
<reference evidence="1 2" key="1">
    <citation type="submission" date="2023-07" db="EMBL/GenBank/DDBJ databases">
        <title>Genomic Encyclopedia of Type Strains, Phase IV (KMG-IV): sequencing the most valuable type-strain genomes for metagenomic binning, comparative biology and taxonomic classification.</title>
        <authorList>
            <person name="Goeker M."/>
        </authorList>
    </citation>
    <scope>NUCLEOTIDE SEQUENCE [LARGE SCALE GENOMIC DNA]</scope>
    <source>
        <strain evidence="1 2">DSM 3770</strain>
    </source>
</reference>
<dbReference type="InterPro" id="IPR050509">
    <property type="entry name" value="CoA-transferase_III"/>
</dbReference>
<proteinExistence type="predicted"/>
<dbReference type="Proteomes" id="UP001241747">
    <property type="component" value="Unassembled WGS sequence"/>
</dbReference>
<accession>A0ABU0L927</accession>
<dbReference type="InterPro" id="IPR003673">
    <property type="entry name" value="CoA-Trfase_fam_III"/>
</dbReference>
<dbReference type="Gene3D" id="3.30.1540.10">
    <property type="entry name" value="formyl-coa transferase, domain 3"/>
    <property type="match status" value="1"/>
</dbReference>
<organism evidence="1 2">
    <name type="scientific">Xanthobacter agilis</name>
    <dbReference type="NCBI Taxonomy" id="47492"/>
    <lineage>
        <taxon>Bacteria</taxon>
        <taxon>Pseudomonadati</taxon>
        <taxon>Pseudomonadota</taxon>
        <taxon>Alphaproteobacteria</taxon>
        <taxon>Hyphomicrobiales</taxon>
        <taxon>Xanthobacteraceae</taxon>
        <taxon>Xanthobacter</taxon>
    </lineage>
</organism>
<dbReference type="Gene3D" id="3.40.50.10540">
    <property type="entry name" value="Crotonobetainyl-coa:carnitine coa-transferase, domain 1"/>
    <property type="match status" value="1"/>
</dbReference>
<dbReference type="EMBL" id="JAUSVY010000001">
    <property type="protein sequence ID" value="MDQ0503620.1"/>
    <property type="molecule type" value="Genomic_DNA"/>
</dbReference>
<evidence type="ECO:0000313" key="1">
    <source>
        <dbReference type="EMBL" id="MDQ0503620.1"/>
    </source>
</evidence>
<dbReference type="InterPro" id="IPR023606">
    <property type="entry name" value="CoA-Trfase_III_dom_1_sf"/>
</dbReference>
<dbReference type="RefSeq" id="WP_237346164.1">
    <property type="nucleotide sequence ID" value="NZ_JABWGX010000016.1"/>
</dbReference>
<keyword evidence="2" id="KW-1185">Reference proteome</keyword>
<sequence length="362" mass="38380">MSEGKGPLAGVRVVEFAGIGPCPFAGMLLAQMGAEVLRIERDGHANYLPIPERFDLLNTGKTRLALDMKSAAGKARIFAILARADALIEGYRPGVMERLGLGPEAVRAHAPRLVYGRVTGWGQDGPYAQEAGHDINYIAITGALAAIGPRDGPPVPPLNLVGDFAGGLYLCFGVVSALLAARSSGEGQVVDAAMVDGAAHLMTFLYGLNQAGLWRLERGSNEADGGFPFYGVYQAGDGRWLAVAAAEMKFRLALLEGLGLDREWADMATRRKDWARVRAVLAAAFKARDRDDWVRLLAGTDSCVSPVLDMAEAPADPHAVARGLFEVVDGVVRPAAAPRFSRPTRAPAIADPADLLGRWGAG</sequence>
<dbReference type="EC" id="5.1.99.4" evidence="1"/>
<dbReference type="SUPFAM" id="SSF89796">
    <property type="entry name" value="CoA-transferase family III (CaiB/BaiF)"/>
    <property type="match status" value="1"/>
</dbReference>
<protein>
    <submittedName>
        <fullName evidence="1">Alpha-methylacyl-CoA racemase</fullName>
        <ecNumber evidence="1">5.1.99.4</ecNumber>
    </submittedName>
</protein>
<keyword evidence="1" id="KW-0413">Isomerase</keyword>
<name>A0ABU0L927_XANAG</name>
<dbReference type="Pfam" id="PF02515">
    <property type="entry name" value="CoA_transf_3"/>
    <property type="match status" value="1"/>
</dbReference>